<dbReference type="EMBL" id="JPXS01000077">
    <property type="protein sequence ID" value="KGQ29169.1"/>
    <property type="molecule type" value="Genomic_DNA"/>
</dbReference>
<protein>
    <recommendedName>
        <fullName evidence="3">Phage tail protein</fullName>
    </recommendedName>
</protein>
<evidence type="ECO:0000313" key="2">
    <source>
        <dbReference type="Proteomes" id="UP000030526"/>
    </source>
</evidence>
<evidence type="ECO:0000313" key="1">
    <source>
        <dbReference type="EMBL" id="KGQ29169.1"/>
    </source>
</evidence>
<evidence type="ECO:0008006" key="3">
    <source>
        <dbReference type="Google" id="ProtNLM"/>
    </source>
</evidence>
<dbReference type="AlphaFoldDB" id="A0A0A2XVP3"/>
<dbReference type="Proteomes" id="UP000030526">
    <property type="component" value="Unassembled WGS sequence"/>
</dbReference>
<reference evidence="1 2" key="1">
    <citation type="submission" date="2014-08" db="EMBL/GenBank/DDBJ databases">
        <title>Chaperone-usher fimbriae in a diverse selection of Gallibacterium genomes.</title>
        <authorList>
            <person name="Kudirkiene E."/>
            <person name="Bager R.J."/>
            <person name="Johnson T.J."/>
            <person name="Bojesen A.M."/>
        </authorList>
    </citation>
    <scope>NUCLEOTIDE SEQUENCE [LARGE SCALE GENOMIC DNA]</scope>
    <source>
        <strain evidence="1 2">20558/3kl.</strain>
    </source>
</reference>
<organism evidence="1 2">
    <name type="scientific">Gallibacterium anatis</name>
    <dbReference type="NCBI Taxonomy" id="750"/>
    <lineage>
        <taxon>Bacteria</taxon>
        <taxon>Pseudomonadati</taxon>
        <taxon>Pseudomonadota</taxon>
        <taxon>Gammaproteobacteria</taxon>
        <taxon>Pasteurellales</taxon>
        <taxon>Pasteurellaceae</taxon>
        <taxon>Gallibacterium</taxon>
    </lineage>
</organism>
<dbReference type="InterPro" id="IPR018755">
    <property type="entry name" value="Phage_Mu_Gp48"/>
</dbReference>
<gene>
    <name evidence="1" type="ORF">JP32_11600</name>
</gene>
<name>A0A0A2XVP3_9PAST</name>
<dbReference type="RefSeq" id="WP_039085034.1">
    <property type="nucleotide sequence ID" value="NZ_JPXS01000077.1"/>
</dbReference>
<proteinExistence type="predicted"/>
<comment type="caution">
    <text evidence="1">The sequence shown here is derived from an EMBL/GenBank/DDBJ whole genome shotgun (WGS) entry which is preliminary data.</text>
</comment>
<dbReference type="Pfam" id="PF10076">
    <property type="entry name" value="Phage_Mu_Gp48"/>
    <property type="match status" value="1"/>
</dbReference>
<accession>A0A0A2XVP3</accession>
<sequence length="195" mass="22287">MASITKAQYLDAALKLLPVGLAWHRSYDSTLAQLLAVRAEQLESNNDAAHRLIAERMPGNAQILLDDWEQFFGLPECSDASTIAARREALKSKDNEVGSFNKYYIEDIARQAGYTIEVVTYPPHNCLSDCTYPLYPQENAWRIYINTTSKSIRYASCLDDVTNELVITERSKVECFLQRLCYAHVEMIFVYEEEN</sequence>